<accession>A0AA92C6S1</accession>
<dbReference type="Proteomes" id="UP000244335">
    <property type="component" value="Unassembled WGS sequence"/>
</dbReference>
<keyword evidence="2" id="KW-0812">Transmembrane</keyword>
<keyword evidence="2" id="KW-1133">Transmembrane helix</keyword>
<feature type="compositionally biased region" description="Low complexity" evidence="1">
    <location>
        <begin position="371"/>
        <end position="382"/>
    </location>
</feature>
<sequence length="805" mass="87315">MADFVAVIRKAVDGLANNTPENRAKVYDKARSAVVRQLENMKPRPPEEMLQRQIMKLDTAIAEVEGEYSEALPAVEDEDEGAAAAYAAPATEDVSSPYYEESVAQQQRYADDHRDEAEPAHPDQQAEPEQHETYAARHDVERYEEREPAYQAEPAEESAYRAEETAEDAERYERPAFDEAHEPNQEPETYRHEAPAYSHEHEDEHHGVEARHEPVAEEDHAHRDWVGQDSHLEPAPWEREETTVDDHAADDQLHAAYRHDEVAHDDYRHEETRQDDDAREEPRQAEPFSTETVLHENAPLPYTAGFDGHSNYYGNVSVEPENRPASDETHYAAFDEHDVHRDQPETAQANTAGKAAAPVDDFSSYFQDTALDLPPKSSPSLPRADEDPFAASARKDDKERTPWDDLEELIGYDGGANDRSDKTAGNNFDSGFTGAGIPAAAYATKKKPKRNYAGMVLGLGLLVVLAGGGYAAWMNREALNDMVGGLVNSAKTGTSTETPSNGTSQTASAPANGQTPAGNQPAANGQTPAQGQASTATPAATRPADDGSVTGTKFTQRLLADGTEKDEGPGPGANGQPVTAEGQSVYQQNEAPSAQNTAAAAPAASGSQPAAQQTAAPAAATGDRMFLYEEVLGQTVPTAIEGTVSWTLQNEKDEAGKPSPEVQGQITIPGRGLSALITFKRNTDPSLPASHLVEIVFSVSPGFEGGAIDSVQRIAMKSTEQDRGNALIAVPAKITDDFHMIALNDFPDARKTNLELLRTRDWIDIPVSYRNGRRALLTLQKGADGKSAFETALREWMAASPTPAQ</sequence>
<feature type="transmembrane region" description="Helical" evidence="2">
    <location>
        <begin position="452"/>
        <end position="473"/>
    </location>
</feature>
<feature type="compositionally biased region" description="Low complexity" evidence="1">
    <location>
        <begin position="347"/>
        <end position="356"/>
    </location>
</feature>
<feature type="region of interest" description="Disordered" evidence="1">
    <location>
        <begin position="369"/>
        <end position="405"/>
    </location>
</feature>
<feature type="compositionally biased region" description="Basic and acidic residues" evidence="1">
    <location>
        <begin position="128"/>
        <end position="148"/>
    </location>
</feature>
<feature type="compositionally biased region" description="Basic and acidic residues" evidence="1">
    <location>
        <begin position="320"/>
        <end position="344"/>
    </location>
</feature>
<feature type="compositionally biased region" description="Low complexity" evidence="1">
    <location>
        <begin position="82"/>
        <end position="93"/>
    </location>
</feature>
<gene>
    <name evidence="3" type="ORF">DC430_04595</name>
</gene>
<organism evidence="3 4">
    <name type="scientific">Rhizobium rhizogenes</name>
    <name type="common">Agrobacterium rhizogenes</name>
    <dbReference type="NCBI Taxonomy" id="359"/>
    <lineage>
        <taxon>Bacteria</taxon>
        <taxon>Pseudomonadati</taxon>
        <taxon>Pseudomonadota</taxon>
        <taxon>Alphaproteobacteria</taxon>
        <taxon>Hyphomicrobiales</taxon>
        <taxon>Rhizobiaceae</taxon>
        <taxon>Rhizobium/Agrobacterium group</taxon>
        <taxon>Rhizobium</taxon>
    </lineage>
</organism>
<evidence type="ECO:0000256" key="1">
    <source>
        <dbReference type="SAM" id="MobiDB-lite"/>
    </source>
</evidence>
<evidence type="ECO:0000313" key="4">
    <source>
        <dbReference type="Proteomes" id="UP000244335"/>
    </source>
</evidence>
<dbReference type="RefSeq" id="WP_116492019.1">
    <property type="nucleotide sequence ID" value="NZ_QDFR01000001.1"/>
</dbReference>
<feature type="compositionally biased region" description="Basic and acidic residues" evidence="1">
    <location>
        <begin position="109"/>
        <end position="121"/>
    </location>
</feature>
<feature type="compositionally biased region" description="Basic and acidic residues" evidence="1">
    <location>
        <begin position="158"/>
        <end position="284"/>
    </location>
</feature>
<reference evidence="3 4" key="1">
    <citation type="submission" date="2018-04" db="EMBL/GenBank/DDBJ databases">
        <authorList>
            <person name="Hagen T."/>
        </authorList>
    </citation>
    <scope>NUCLEOTIDE SEQUENCE [LARGE SCALE GENOMIC DNA]</scope>
    <source>
        <strain evidence="3 4">TPD7009</strain>
    </source>
</reference>
<feature type="compositionally biased region" description="Polar residues" evidence="1">
    <location>
        <begin position="581"/>
        <end position="590"/>
    </location>
</feature>
<proteinExistence type="predicted"/>
<name>A0AA92C6S1_RHIRH</name>
<feature type="region of interest" description="Disordered" evidence="1">
    <location>
        <begin position="490"/>
        <end position="617"/>
    </location>
</feature>
<feature type="compositionally biased region" description="Low complexity" evidence="1">
    <location>
        <begin position="591"/>
        <end position="617"/>
    </location>
</feature>
<feature type="compositionally biased region" description="Polar residues" evidence="1">
    <location>
        <begin position="490"/>
        <end position="532"/>
    </location>
</feature>
<evidence type="ECO:0000313" key="3">
    <source>
        <dbReference type="EMBL" id="PVE57028.1"/>
    </source>
</evidence>
<comment type="caution">
    <text evidence="3">The sequence shown here is derived from an EMBL/GenBank/DDBJ whole genome shotgun (WGS) entry which is preliminary data.</text>
</comment>
<dbReference type="EMBL" id="QDFR01000001">
    <property type="protein sequence ID" value="PVE57028.1"/>
    <property type="molecule type" value="Genomic_DNA"/>
</dbReference>
<feature type="region of interest" description="Disordered" evidence="1">
    <location>
        <begin position="73"/>
        <end position="356"/>
    </location>
</feature>
<keyword evidence="2" id="KW-0472">Membrane</keyword>
<feature type="compositionally biased region" description="Low complexity" evidence="1">
    <location>
        <begin position="533"/>
        <end position="542"/>
    </location>
</feature>
<dbReference type="AlphaFoldDB" id="A0AA92C6S1"/>
<protein>
    <submittedName>
        <fullName evidence="3">Uncharacterized protein</fullName>
    </submittedName>
</protein>
<feature type="compositionally biased region" description="Basic and acidic residues" evidence="1">
    <location>
        <begin position="393"/>
        <end position="403"/>
    </location>
</feature>
<evidence type="ECO:0000256" key="2">
    <source>
        <dbReference type="SAM" id="Phobius"/>
    </source>
</evidence>